<protein>
    <submittedName>
        <fullName evidence="1">Uncharacterized protein</fullName>
    </submittedName>
</protein>
<sequence>MPSNAPNVTTAFLSLLNEGHSIEPSASGVRCVISISVLFLLSVRCYSCNIDVVVRGLYQAALFTASTLREGEYGDRLGLMSVCTLDNRRHIMRLRHNGGSGLADCTLNTAAEA</sequence>
<reference evidence="1" key="1">
    <citation type="submission" date="2008-08" db="EMBL/GenBank/DDBJ databases">
        <title>Annotation of Bifidobacterium longum subsp. infantis CCUG 52486.</title>
        <authorList>
            <consortium name="The Broad Institute Genome Sequencing Platform"/>
            <person name="Gougoulias C."/>
            <person name="Tuohy K.M."/>
            <person name="Gibson G.R."/>
            <person name="Ward D."/>
            <person name="Mehta T."/>
            <person name="Young S."/>
            <person name="Jaffe D."/>
            <person name="Gnerre S."/>
            <person name="Berlin A."/>
            <person name="Heiman D."/>
            <person name="Hepburn T."/>
            <person name="Shea T."/>
            <person name="Sykes S."/>
            <person name="Alvarado L."/>
            <person name="Kodira C."/>
            <person name="Borodovsky M."/>
            <person name="Lander E."/>
            <person name="Galagan J."/>
            <person name="Nusbaum C."/>
            <person name="Birren B."/>
        </authorList>
    </citation>
    <scope>NUCLEOTIDE SEQUENCE [LARGE SCALE GENOMIC DNA]</scope>
    <source>
        <strain evidence="1">CCUG 52486</strain>
    </source>
</reference>
<dbReference type="EMBL" id="DS990240">
    <property type="protein sequence ID" value="EEQ55253.1"/>
    <property type="molecule type" value="Genomic_DNA"/>
</dbReference>
<gene>
    <name evidence="1" type="ORF">BLIG_01577</name>
</gene>
<proteinExistence type="predicted"/>
<organism evidence="1">
    <name type="scientific">Bifidobacterium longum subsp. infantis CCUG 52486</name>
    <dbReference type="NCBI Taxonomy" id="537937"/>
    <lineage>
        <taxon>Bacteria</taxon>
        <taxon>Bacillati</taxon>
        <taxon>Actinomycetota</taxon>
        <taxon>Actinomycetes</taxon>
        <taxon>Bifidobacteriales</taxon>
        <taxon>Bifidobacteriaceae</taxon>
        <taxon>Bifidobacterium</taxon>
    </lineage>
</organism>
<dbReference type="AlphaFoldDB" id="C5EB59"/>
<accession>C5EB59</accession>
<name>C5EB59_BIFLI</name>
<dbReference type="HOGENOM" id="CLU_2128625_0_0_11"/>
<dbReference type="Proteomes" id="UP000005084">
    <property type="component" value="Unassembled WGS sequence"/>
</dbReference>
<evidence type="ECO:0000313" key="1">
    <source>
        <dbReference type="EMBL" id="EEQ55253.1"/>
    </source>
</evidence>